<comment type="caution">
    <text evidence="2">The sequence shown here is derived from an EMBL/GenBank/DDBJ whole genome shotgun (WGS) entry which is preliminary data.</text>
</comment>
<dbReference type="EMBL" id="JARAOO010000009">
    <property type="protein sequence ID" value="KAJ7956780.1"/>
    <property type="molecule type" value="Genomic_DNA"/>
</dbReference>
<feature type="region of interest" description="Disordered" evidence="1">
    <location>
        <begin position="38"/>
        <end position="60"/>
    </location>
</feature>
<evidence type="ECO:0000256" key="1">
    <source>
        <dbReference type="SAM" id="MobiDB-lite"/>
    </source>
</evidence>
<dbReference type="AlphaFoldDB" id="A0AAD7LEN4"/>
<protein>
    <submittedName>
        <fullName evidence="2">Avr9/Cf-9 rapidly elicited protein</fullName>
    </submittedName>
</protein>
<dbReference type="Pfam" id="PF05340">
    <property type="entry name" value="DUF740"/>
    <property type="match status" value="1"/>
</dbReference>
<dbReference type="PANTHER" id="PTHR34046">
    <property type="entry name" value="OS06G0218800 PROTEIN"/>
    <property type="match status" value="1"/>
</dbReference>
<reference evidence="2" key="1">
    <citation type="journal article" date="2023" name="Science">
        <title>Elucidation of the pathway for biosynthesis of saponin adjuvants from the soapbark tree.</title>
        <authorList>
            <person name="Reed J."/>
            <person name="Orme A."/>
            <person name="El-Demerdash A."/>
            <person name="Owen C."/>
            <person name="Martin L.B.B."/>
            <person name="Misra R.C."/>
            <person name="Kikuchi S."/>
            <person name="Rejzek M."/>
            <person name="Martin A.C."/>
            <person name="Harkess A."/>
            <person name="Leebens-Mack J."/>
            <person name="Louveau T."/>
            <person name="Stephenson M.J."/>
            <person name="Osbourn A."/>
        </authorList>
    </citation>
    <scope>NUCLEOTIDE SEQUENCE</scope>
    <source>
        <strain evidence="2">S10</strain>
    </source>
</reference>
<evidence type="ECO:0000313" key="3">
    <source>
        <dbReference type="Proteomes" id="UP001163823"/>
    </source>
</evidence>
<feature type="compositionally biased region" description="Basic and acidic residues" evidence="1">
    <location>
        <begin position="114"/>
        <end position="127"/>
    </location>
</feature>
<organism evidence="2 3">
    <name type="scientific">Quillaja saponaria</name>
    <name type="common">Soap bark tree</name>
    <dbReference type="NCBI Taxonomy" id="32244"/>
    <lineage>
        <taxon>Eukaryota</taxon>
        <taxon>Viridiplantae</taxon>
        <taxon>Streptophyta</taxon>
        <taxon>Embryophyta</taxon>
        <taxon>Tracheophyta</taxon>
        <taxon>Spermatophyta</taxon>
        <taxon>Magnoliopsida</taxon>
        <taxon>eudicotyledons</taxon>
        <taxon>Gunneridae</taxon>
        <taxon>Pentapetalae</taxon>
        <taxon>rosids</taxon>
        <taxon>fabids</taxon>
        <taxon>Fabales</taxon>
        <taxon>Quillajaceae</taxon>
        <taxon>Quillaja</taxon>
    </lineage>
</organism>
<feature type="region of interest" description="Disordered" evidence="1">
    <location>
        <begin position="105"/>
        <end position="127"/>
    </location>
</feature>
<keyword evidence="3" id="KW-1185">Reference proteome</keyword>
<gene>
    <name evidence="2" type="ORF">O6P43_023166</name>
</gene>
<dbReference type="PANTHER" id="PTHR34046:SF19">
    <property type="entry name" value="RAPIDLY ELICITED PROTEIN, PUTATIVE-RELATED"/>
    <property type="match status" value="1"/>
</dbReference>
<evidence type="ECO:0000313" key="2">
    <source>
        <dbReference type="EMBL" id="KAJ7956780.1"/>
    </source>
</evidence>
<dbReference type="KEGG" id="qsa:O6P43_023166"/>
<feature type="compositionally biased region" description="Low complexity" evidence="1">
    <location>
        <begin position="47"/>
        <end position="60"/>
    </location>
</feature>
<proteinExistence type="predicted"/>
<sequence length="143" mass="16284">MDCSESEFSTCRKHRNQKEVPGVCSFCLRERLSQLDVSSNTKKPITPYSYSSSLSSSPDLYTSLPSSNFVSPAYHSRRHHHRNTSDVTGSVSFMFSVNYELRKSKSVANASRSRGRDDTSGNWGKKKDGFWSRIFRLTKKKSK</sequence>
<name>A0AAD7LEN4_QUISA</name>
<dbReference type="Proteomes" id="UP001163823">
    <property type="component" value="Chromosome 9"/>
</dbReference>
<accession>A0AAD7LEN4</accession>
<dbReference type="InterPro" id="IPR008004">
    <property type="entry name" value="OCTOPUS-like"/>
</dbReference>